<feature type="transmembrane region" description="Helical" evidence="8">
    <location>
        <begin position="213"/>
        <end position="232"/>
    </location>
</feature>
<feature type="transmembrane region" description="Helical" evidence="8">
    <location>
        <begin position="304"/>
        <end position="328"/>
    </location>
</feature>
<evidence type="ECO:0000256" key="2">
    <source>
        <dbReference type="ARBA" id="ARBA00009773"/>
    </source>
</evidence>
<feature type="transmembrane region" description="Helical" evidence="8">
    <location>
        <begin position="264"/>
        <end position="284"/>
    </location>
</feature>
<dbReference type="Proteomes" id="UP000230353">
    <property type="component" value="Unassembled WGS sequence"/>
</dbReference>
<dbReference type="AlphaFoldDB" id="A0A2H0WM37"/>
<evidence type="ECO:0000256" key="5">
    <source>
        <dbReference type="ARBA" id="ARBA00022692"/>
    </source>
</evidence>
<comment type="subcellular location">
    <subcellularLocation>
        <location evidence="1">Cell membrane</location>
        <topology evidence="1">Multi-pass membrane protein</topology>
    </subcellularLocation>
</comment>
<protein>
    <recommendedName>
        <fullName evidence="11">AI-2E family transporter</fullName>
    </recommendedName>
</protein>
<sequence>MADLLKKKILVEITAGTIVKAVLLLLLLVVLYYIKDVVAVVLFSIVIASAIEPAAVWLEKRKIPRALAVLSIYLIVFFIFGSLFYLVLPTFLSDLSQFVNDFPTYLKNSESLRSLYGILPFTGDGSFSSVAEEVLSRLQNQLSSITVGFFAAATKVFGGVLSFFLMIVLSFYLAVQKNGLENFLRIVTPVEYENYILGLWERSRKKIGNWMKGQVVLGIVVGVLVFLGLSILRIEYALTFALLAAVFELIPIFGPILASIPAIIVAFFQSPTLALAAIGLYVIIQQFENHLIYPLVVRKIIGLPPIMVILAIIIGAKLGGFFGVLLAVPMATVLREFLNDAAAKKHTLSQKSR</sequence>
<feature type="transmembrane region" description="Helical" evidence="8">
    <location>
        <begin position="9"/>
        <end position="34"/>
    </location>
</feature>
<evidence type="ECO:0000256" key="6">
    <source>
        <dbReference type="ARBA" id="ARBA00022989"/>
    </source>
</evidence>
<keyword evidence="4" id="KW-1003">Cell membrane</keyword>
<comment type="similarity">
    <text evidence="2">Belongs to the autoinducer-2 exporter (AI-2E) (TC 2.A.86) family.</text>
</comment>
<dbReference type="GO" id="GO:0055085">
    <property type="term" value="P:transmembrane transport"/>
    <property type="evidence" value="ECO:0007669"/>
    <property type="project" value="TreeGrafter"/>
</dbReference>
<evidence type="ECO:0000313" key="10">
    <source>
        <dbReference type="Proteomes" id="UP000230353"/>
    </source>
</evidence>
<dbReference type="InterPro" id="IPR002549">
    <property type="entry name" value="AI-2E-like"/>
</dbReference>
<evidence type="ECO:0000256" key="4">
    <source>
        <dbReference type="ARBA" id="ARBA00022475"/>
    </source>
</evidence>
<gene>
    <name evidence="9" type="ORF">COT67_00405</name>
</gene>
<dbReference type="PANTHER" id="PTHR21716:SF53">
    <property type="entry name" value="PERMEASE PERM-RELATED"/>
    <property type="match status" value="1"/>
</dbReference>
<proteinExistence type="inferred from homology"/>
<comment type="caution">
    <text evidence="9">The sequence shown here is derived from an EMBL/GenBank/DDBJ whole genome shotgun (WGS) entry which is preliminary data.</text>
</comment>
<feature type="transmembrane region" description="Helical" evidence="8">
    <location>
        <begin position="238"/>
        <end position="257"/>
    </location>
</feature>
<organism evidence="9 10">
    <name type="scientific">Candidatus Tagabacteria bacterium CG09_land_8_20_14_0_10_41_14</name>
    <dbReference type="NCBI Taxonomy" id="1975021"/>
    <lineage>
        <taxon>Bacteria</taxon>
        <taxon>Candidatus Tagaibacteriota</taxon>
    </lineage>
</organism>
<dbReference type="GO" id="GO:0005886">
    <property type="term" value="C:plasma membrane"/>
    <property type="evidence" value="ECO:0007669"/>
    <property type="project" value="UniProtKB-SubCell"/>
</dbReference>
<reference evidence="10" key="1">
    <citation type="submission" date="2017-09" db="EMBL/GenBank/DDBJ databases">
        <title>Depth-based differentiation of microbial function through sediment-hosted aquifers and enrichment of novel symbionts in the deep terrestrial subsurface.</title>
        <authorList>
            <person name="Probst A.J."/>
            <person name="Ladd B."/>
            <person name="Jarett J.K."/>
            <person name="Geller-Mcgrath D.E."/>
            <person name="Sieber C.M.K."/>
            <person name="Emerson J.B."/>
            <person name="Anantharaman K."/>
            <person name="Thomas B.C."/>
            <person name="Malmstrom R."/>
            <person name="Stieglmeier M."/>
            <person name="Klingl A."/>
            <person name="Woyke T."/>
            <person name="Ryan C.M."/>
            <person name="Banfield J.F."/>
        </authorList>
    </citation>
    <scope>NUCLEOTIDE SEQUENCE [LARGE SCALE GENOMIC DNA]</scope>
</reference>
<evidence type="ECO:0008006" key="11">
    <source>
        <dbReference type="Google" id="ProtNLM"/>
    </source>
</evidence>
<dbReference type="Pfam" id="PF01594">
    <property type="entry name" value="AI-2E_transport"/>
    <property type="match status" value="1"/>
</dbReference>
<evidence type="ECO:0000256" key="8">
    <source>
        <dbReference type="SAM" id="Phobius"/>
    </source>
</evidence>
<keyword evidence="7 8" id="KW-0472">Membrane</keyword>
<dbReference type="EMBL" id="PEZL01000005">
    <property type="protein sequence ID" value="PIS13720.1"/>
    <property type="molecule type" value="Genomic_DNA"/>
</dbReference>
<feature type="transmembrane region" description="Helical" evidence="8">
    <location>
        <begin position="156"/>
        <end position="175"/>
    </location>
</feature>
<keyword evidence="3" id="KW-0813">Transport</keyword>
<keyword evidence="6 8" id="KW-1133">Transmembrane helix</keyword>
<evidence type="ECO:0000313" key="9">
    <source>
        <dbReference type="EMBL" id="PIS13720.1"/>
    </source>
</evidence>
<feature type="transmembrane region" description="Helical" evidence="8">
    <location>
        <begin position="67"/>
        <end position="88"/>
    </location>
</feature>
<keyword evidence="5 8" id="KW-0812">Transmembrane</keyword>
<evidence type="ECO:0000256" key="7">
    <source>
        <dbReference type="ARBA" id="ARBA00023136"/>
    </source>
</evidence>
<feature type="transmembrane region" description="Helical" evidence="8">
    <location>
        <begin position="40"/>
        <end position="58"/>
    </location>
</feature>
<accession>A0A2H0WM37</accession>
<evidence type="ECO:0000256" key="3">
    <source>
        <dbReference type="ARBA" id="ARBA00022448"/>
    </source>
</evidence>
<name>A0A2H0WM37_9BACT</name>
<dbReference type="PANTHER" id="PTHR21716">
    <property type="entry name" value="TRANSMEMBRANE PROTEIN"/>
    <property type="match status" value="1"/>
</dbReference>
<evidence type="ECO:0000256" key="1">
    <source>
        <dbReference type="ARBA" id="ARBA00004651"/>
    </source>
</evidence>